<gene>
    <name evidence="7" type="ORF">MUK42_24490</name>
</gene>
<comment type="similarity">
    <text evidence="1">Belongs to the peptidase S8 family.</text>
</comment>
<feature type="domain" description="Subtilisin-like protease fibronectin type-III" evidence="6">
    <location>
        <begin position="388"/>
        <end position="476"/>
    </location>
</feature>
<evidence type="ECO:0000313" key="8">
    <source>
        <dbReference type="Proteomes" id="UP001055439"/>
    </source>
</evidence>
<evidence type="ECO:0000256" key="2">
    <source>
        <dbReference type="ARBA" id="ARBA00022729"/>
    </source>
</evidence>
<dbReference type="InterPro" id="IPR000209">
    <property type="entry name" value="Peptidase_S8/S53_dom"/>
</dbReference>
<sequence length="485" mass="51211">MASSAHLLLFLHACLLLLPPLPTSAQRSTYIIHMNSSSMPASQPTHHDWYSTILENMSLGTTSGRPQLLHTYHHALTGFAATLTADERRAIEDSSGFIAAYPDLEIKLHTTRTPQFLCLNHDTGLWPSSSYGDGVLIGARSFNVSSSPADGDGASFFGYANGTAVGMAPRAWISVYEVADARTLAAFTCNVLAAMDAAIADRVDIAAVNASEAAAAVSGFLGPLIAAPAIGTYSSRGPSLISPDILKPDVVAPGTRILGAWPTDKAAATAGAMSLANPFAVKSGTSFASAHVAGIAALLQAAKYRSWSPAAIRSAMMTTAHQLDNTGDPIKDGATNSEATPLAMGAGHVDPKRALHPGLVYDAGEADYVSFLCSQGFSQEQIMAIPLWPGPQSFERTVTNVDRKPAVYRAFVRHPVGFTVSVQPEELVFNATMATNTANFVLTIVQNEEPVAMVSSGSLTWVHEELTYTVRSPIVVVAERSPAFP</sequence>
<reference evidence="7" key="1">
    <citation type="submission" date="2022-05" db="EMBL/GenBank/DDBJ databases">
        <title>The Musa troglodytarum L. genome provides insights into the mechanism of non-climacteric behaviour and enrichment of carotenoids.</title>
        <authorList>
            <person name="Wang J."/>
        </authorList>
    </citation>
    <scope>NUCLEOTIDE SEQUENCE</scope>
    <source>
        <tissue evidence="7">Leaf</tissue>
    </source>
</reference>
<keyword evidence="8" id="KW-1185">Reference proteome</keyword>
<dbReference type="InterPro" id="IPR010259">
    <property type="entry name" value="S8pro/Inhibitor_I9"/>
</dbReference>
<dbReference type="SUPFAM" id="SSF52743">
    <property type="entry name" value="Subtilisin-like"/>
    <property type="match status" value="1"/>
</dbReference>
<dbReference type="InterPro" id="IPR036852">
    <property type="entry name" value="Peptidase_S8/S53_dom_sf"/>
</dbReference>
<dbReference type="Gene3D" id="3.30.70.80">
    <property type="entry name" value="Peptidase S8 propeptide/proteinase inhibitor I9"/>
    <property type="match status" value="1"/>
</dbReference>
<dbReference type="AlphaFoldDB" id="A0A9E7GE35"/>
<dbReference type="EMBL" id="CP097508">
    <property type="protein sequence ID" value="URE13421.1"/>
    <property type="molecule type" value="Genomic_DNA"/>
</dbReference>
<evidence type="ECO:0000256" key="3">
    <source>
        <dbReference type="SAM" id="SignalP"/>
    </source>
</evidence>
<evidence type="ECO:0000259" key="4">
    <source>
        <dbReference type="Pfam" id="PF00082"/>
    </source>
</evidence>
<dbReference type="GO" id="GO:0006508">
    <property type="term" value="P:proteolysis"/>
    <property type="evidence" value="ECO:0007669"/>
    <property type="project" value="InterPro"/>
</dbReference>
<feature type="domain" description="Inhibitor I9" evidence="5">
    <location>
        <begin position="29"/>
        <end position="109"/>
    </location>
</feature>
<dbReference type="InterPro" id="IPR037045">
    <property type="entry name" value="S8pro/Inhibitor_I9_sf"/>
</dbReference>
<dbReference type="PANTHER" id="PTHR10795">
    <property type="entry name" value="PROPROTEIN CONVERTASE SUBTILISIN/KEXIN"/>
    <property type="match status" value="1"/>
</dbReference>
<feature type="signal peptide" evidence="3">
    <location>
        <begin position="1"/>
        <end position="25"/>
    </location>
</feature>
<evidence type="ECO:0000313" key="7">
    <source>
        <dbReference type="EMBL" id="URE13421.1"/>
    </source>
</evidence>
<dbReference type="Pfam" id="PF05922">
    <property type="entry name" value="Inhibitor_I9"/>
    <property type="match status" value="1"/>
</dbReference>
<dbReference type="FunFam" id="3.30.70.80:FF:000003">
    <property type="entry name" value="Subtilisin-like protease SBT1.9"/>
    <property type="match status" value="1"/>
</dbReference>
<proteinExistence type="inferred from homology"/>
<dbReference type="OrthoDB" id="10256524at2759"/>
<name>A0A9E7GE35_9LILI</name>
<dbReference type="InterPro" id="IPR041469">
    <property type="entry name" value="Subtilisin-like_FN3"/>
</dbReference>
<evidence type="ECO:0000259" key="6">
    <source>
        <dbReference type="Pfam" id="PF17766"/>
    </source>
</evidence>
<protein>
    <submittedName>
        <fullName evidence="7">Subtilisin-like</fullName>
    </submittedName>
</protein>
<keyword evidence="2 3" id="KW-0732">Signal</keyword>
<dbReference type="Proteomes" id="UP001055439">
    <property type="component" value="Chromosome 6"/>
</dbReference>
<dbReference type="Pfam" id="PF00082">
    <property type="entry name" value="Peptidase_S8"/>
    <property type="match status" value="1"/>
</dbReference>
<feature type="chain" id="PRO_5039218389" evidence="3">
    <location>
        <begin position="26"/>
        <end position="485"/>
    </location>
</feature>
<dbReference type="Gene3D" id="3.40.50.200">
    <property type="entry name" value="Peptidase S8/S53 domain"/>
    <property type="match status" value="1"/>
</dbReference>
<organism evidence="7 8">
    <name type="scientific">Musa troglodytarum</name>
    <name type="common">fe'i banana</name>
    <dbReference type="NCBI Taxonomy" id="320322"/>
    <lineage>
        <taxon>Eukaryota</taxon>
        <taxon>Viridiplantae</taxon>
        <taxon>Streptophyta</taxon>
        <taxon>Embryophyta</taxon>
        <taxon>Tracheophyta</taxon>
        <taxon>Spermatophyta</taxon>
        <taxon>Magnoliopsida</taxon>
        <taxon>Liliopsida</taxon>
        <taxon>Zingiberales</taxon>
        <taxon>Musaceae</taxon>
        <taxon>Musa</taxon>
    </lineage>
</organism>
<evidence type="ECO:0000256" key="1">
    <source>
        <dbReference type="ARBA" id="ARBA00011073"/>
    </source>
</evidence>
<dbReference type="Pfam" id="PF17766">
    <property type="entry name" value="fn3_6"/>
    <property type="match status" value="1"/>
</dbReference>
<accession>A0A9E7GE35</accession>
<dbReference type="InterPro" id="IPR045051">
    <property type="entry name" value="SBT"/>
</dbReference>
<dbReference type="GO" id="GO:0004252">
    <property type="term" value="F:serine-type endopeptidase activity"/>
    <property type="evidence" value="ECO:0007669"/>
    <property type="project" value="InterPro"/>
</dbReference>
<dbReference type="Gene3D" id="2.60.40.2310">
    <property type="match status" value="1"/>
</dbReference>
<evidence type="ECO:0000259" key="5">
    <source>
        <dbReference type="Pfam" id="PF05922"/>
    </source>
</evidence>
<feature type="domain" description="Peptidase S8/S53" evidence="4">
    <location>
        <begin position="226"/>
        <end position="326"/>
    </location>
</feature>